<comment type="function">
    <text evidence="10">Allows the formation of correctly charged Gln-tRNA(Gln) through the transamidation of misacylated Glu-tRNA(Gln) in organisms which lack glutaminyl-tRNA synthetase. The reaction takes place in the presence of glutamine and ATP through an activated gamma-phospho-Glu-tRNA(Gln).</text>
</comment>
<evidence type="ECO:0000256" key="7">
    <source>
        <dbReference type="ARBA" id="ARBA00022840"/>
    </source>
</evidence>
<dbReference type="OrthoDB" id="9811471at2"/>
<feature type="active site" description="Charge relay system" evidence="10">
    <location>
        <position position="76"/>
    </location>
</feature>
<dbReference type="Pfam" id="PF01425">
    <property type="entry name" value="Amidase"/>
    <property type="match status" value="1"/>
</dbReference>
<dbReference type="PANTHER" id="PTHR11895:SF151">
    <property type="entry name" value="GLUTAMYL-TRNA(GLN) AMIDOTRANSFERASE SUBUNIT A"/>
    <property type="match status" value="1"/>
</dbReference>
<dbReference type="GO" id="GO:0050567">
    <property type="term" value="F:glutaminyl-tRNA synthase (glutamine-hydrolyzing) activity"/>
    <property type="evidence" value="ECO:0007669"/>
    <property type="project" value="UniProtKB-UniRule"/>
</dbReference>
<dbReference type="HAMAP" id="MF_00120">
    <property type="entry name" value="GatA"/>
    <property type="match status" value="1"/>
</dbReference>
<dbReference type="GO" id="GO:0016740">
    <property type="term" value="F:transferase activity"/>
    <property type="evidence" value="ECO:0007669"/>
    <property type="project" value="UniProtKB-KW"/>
</dbReference>
<proteinExistence type="inferred from homology"/>
<feature type="domain" description="Amidase" evidence="11">
    <location>
        <begin position="22"/>
        <end position="467"/>
    </location>
</feature>
<dbReference type="GO" id="GO:0030956">
    <property type="term" value="C:glutamyl-tRNA(Gln) amidotransferase complex"/>
    <property type="evidence" value="ECO:0007669"/>
    <property type="project" value="InterPro"/>
</dbReference>
<dbReference type="STRING" id="379482.SAMN04487961_1473"/>
<dbReference type="AlphaFoldDB" id="A0A366GIX6"/>
<evidence type="ECO:0000256" key="4">
    <source>
        <dbReference type="ARBA" id="ARBA00014428"/>
    </source>
</evidence>
<keyword evidence="7 10" id="KW-0067">ATP-binding</keyword>
<keyword evidence="6 10" id="KW-0547">Nucleotide-binding</keyword>
<comment type="subunit">
    <text evidence="2 10">Heterotrimer of A, B and C subunits.</text>
</comment>
<dbReference type="NCBIfam" id="TIGR00132">
    <property type="entry name" value="gatA"/>
    <property type="match status" value="1"/>
</dbReference>
<keyword evidence="8 10" id="KW-0648">Protein biosynthesis</keyword>
<dbReference type="Gene3D" id="3.90.1300.10">
    <property type="entry name" value="Amidase signature (AS) domain"/>
    <property type="match status" value="1"/>
</dbReference>
<dbReference type="InterPro" id="IPR036928">
    <property type="entry name" value="AS_sf"/>
</dbReference>
<comment type="caution">
    <text evidence="12">The sequence shown here is derived from an EMBL/GenBank/DDBJ whole genome shotgun (WGS) entry which is preliminary data.</text>
</comment>
<evidence type="ECO:0000256" key="1">
    <source>
        <dbReference type="ARBA" id="ARBA00008069"/>
    </source>
</evidence>
<dbReference type="InterPro" id="IPR023631">
    <property type="entry name" value="Amidase_dom"/>
</dbReference>
<comment type="similarity">
    <text evidence="1 10">Belongs to the amidase family. GatA subfamily.</text>
</comment>
<evidence type="ECO:0000256" key="9">
    <source>
        <dbReference type="ARBA" id="ARBA00047407"/>
    </source>
</evidence>
<keyword evidence="12" id="KW-0808">Transferase</keyword>
<evidence type="ECO:0000256" key="5">
    <source>
        <dbReference type="ARBA" id="ARBA00022598"/>
    </source>
</evidence>
<comment type="catalytic activity">
    <reaction evidence="9 10">
        <text>L-glutamyl-tRNA(Gln) + L-glutamine + ATP + H2O = L-glutaminyl-tRNA(Gln) + L-glutamate + ADP + phosphate + H(+)</text>
        <dbReference type="Rhea" id="RHEA:17521"/>
        <dbReference type="Rhea" id="RHEA-COMP:9681"/>
        <dbReference type="Rhea" id="RHEA-COMP:9684"/>
        <dbReference type="ChEBI" id="CHEBI:15377"/>
        <dbReference type="ChEBI" id="CHEBI:15378"/>
        <dbReference type="ChEBI" id="CHEBI:29985"/>
        <dbReference type="ChEBI" id="CHEBI:30616"/>
        <dbReference type="ChEBI" id="CHEBI:43474"/>
        <dbReference type="ChEBI" id="CHEBI:58359"/>
        <dbReference type="ChEBI" id="CHEBI:78520"/>
        <dbReference type="ChEBI" id="CHEBI:78521"/>
        <dbReference type="ChEBI" id="CHEBI:456216"/>
        <dbReference type="EC" id="6.3.5.7"/>
    </reaction>
</comment>
<evidence type="ECO:0000256" key="2">
    <source>
        <dbReference type="ARBA" id="ARBA00011123"/>
    </source>
</evidence>
<evidence type="ECO:0000256" key="8">
    <source>
        <dbReference type="ARBA" id="ARBA00022917"/>
    </source>
</evidence>
<gene>
    <name evidence="10" type="primary">gatA</name>
    <name evidence="12" type="ORF">DET50_11622</name>
</gene>
<dbReference type="PANTHER" id="PTHR11895">
    <property type="entry name" value="TRANSAMIDASE"/>
    <property type="match status" value="1"/>
</dbReference>
<feature type="active site" description="Acyl-ester intermediate" evidence="10">
    <location>
        <position position="179"/>
    </location>
</feature>
<dbReference type="GO" id="GO:0005524">
    <property type="term" value="F:ATP binding"/>
    <property type="evidence" value="ECO:0007669"/>
    <property type="project" value="UniProtKB-KW"/>
</dbReference>
<dbReference type="RefSeq" id="WP_113863391.1">
    <property type="nucleotide sequence ID" value="NZ_QNRO01000016.1"/>
</dbReference>
<feature type="active site" description="Charge relay system" evidence="10">
    <location>
        <position position="155"/>
    </location>
</feature>
<dbReference type="EC" id="6.3.5.7" evidence="3 10"/>
<dbReference type="SUPFAM" id="SSF75304">
    <property type="entry name" value="Amidase signature (AS) enzymes"/>
    <property type="match status" value="1"/>
</dbReference>
<organism evidence="12 13">
    <name type="scientific">Marinobacter pelagius</name>
    <dbReference type="NCBI Taxonomy" id="379482"/>
    <lineage>
        <taxon>Bacteria</taxon>
        <taxon>Pseudomonadati</taxon>
        <taxon>Pseudomonadota</taxon>
        <taxon>Gammaproteobacteria</taxon>
        <taxon>Pseudomonadales</taxon>
        <taxon>Marinobacteraceae</taxon>
        <taxon>Marinobacter</taxon>
    </lineage>
</organism>
<evidence type="ECO:0000313" key="13">
    <source>
        <dbReference type="Proteomes" id="UP000252995"/>
    </source>
</evidence>
<protein>
    <recommendedName>
        <fullName evidence="4 10">Glutamyl-tRNA(Gln) amidotransferase subunit A</fullName>
        <shortName evidence="10">Glu-ADT subunit A</shortName>
        <ecNumber evidence="3 10">6.3.5.7</ecNumber>
    </recommendedName>
</protein>
<dbReference type="InterPro" id="IPR004412">
    <property type="entry name" value="GatA"/>
</dbReference>
<dbReference type="PROSITE" id="PS00571">
    <property type="entry name" value="AMIDASES"/>
    <property type="match status" value="1"/>
</dbReference>
<evidence type="ECO:0000259" key="11">
    <source>
        <dbReference type="Pfam" id="PF01425"/>
    </source>
</evidence>
<evidence type="ECO:0000256" key="3">
    <source>
        <dbReference type="ARBA" id="ARBA00012739"/>
    </source>
</evidence>
<dbReference type="Proteomes" id="UP000252995">
    <property type="component" value="Unassembled WGS sequence"/>
</dbReference>
<dbReference type="InterPro" id="IPR020556">
    <property type="entry name" value="Amidase_CS"/>
</dbReference>
<dbReference type="GO" id="GO:0006412">
    <property type="term" value="P:translation"/>
    <property type="evidence" value="ECO:0007669"/>
    <property type="project" value="UniProtKB-UniRule"/>
</dbReference>
<sequence length="485" mass="52607">MHNKSVAELSRELESGKISSVELTRQFLDRLKQEDGKYNSFITITEEQALAEAKAADEMRAAGKATAWTGVPFAHKDIFCTNGVRTTCGSKMLENFVPPYDATVTARFRQAGAVCLGKTNMDEFAMGSSNESSYFGAVTNPWGLSSGQKRVPGGSSGGSAAAVAARLVPAATATDTGGSIRQPAALCGVTGLKPTYGRVSRYGMIAFASSLDQGGTIARSAEDNALMLNVMAGFDPKDSTSIDREVPDYTATLNEPLKGLKIGLPKEYFTDQLSPAMEEQVRNAVKEYEKLGATVKEVSLPNAKLAIAAYYVIAPAEASANLSRFDGVRYGYRCEDPKDLMDMYTRTRAEGFGAEVKRRILVGTYALSHGYYDAYYLKAQKVRRLIQQDFANAFKEVDVLMSPTSPSPAFIQGEKTNDPVTMYLEDIFTIAINLAGLPAMSVPAGFVDGLPVGLQIIGDYFAEARLLNAAHQFQQVTDWHQREPK</sequence>
<dbReference type="EMBL" id="QNRO01000016">
    <property type="protein sequence ID" value="RBP26964.1"/>
    <property type="molecule type" value="Genomic_DNA"/>
</dbReference>
<accession>A0A366GIX6</accession>
<dbReference type="InterPro" id="IPR000120">
    <property type="entry name" value="Amidase"/>
</dbReference>
<keyword evidence="5 10" id="KW-0436">Ligase</keyword>
<evidence type="ECO:0000256" key="10">
    <source>
        <dbReference type="HAMAP-Rule" id="MF_00120"/>
    </source>
</evidence>
<name>A0A366GIX6_9GAMM</name>
<evidence type="ECO:0000313" key="12">
    <source>
        <dbReference type="EMBL" id="RBP26964.1"/>
    </source>
</evidence>
<reference evidence="12 13" key="1">
    <citation type="submission" date="2018-06" db="EMBL/GenBank/DDBJ databases">
        <title>Freshwater and sediment microbial communities from various areas in North America, analyzing microbe dynamics in response to fracking.</title>
        <authorList>
            <person name="Lamendella R."/>
        </authorList>
    </citation>
    <scope>NUCLEOTIDE SEQUENCE [LARGE SCALE GENOMIC DNA]</scope>
    <source>
        <strain evidence="12 13">114J</strain>
    </source>
</reference>
<evidence type="ECO:0000256" key="6">
    <source>
        <dbReference type="ARBA" id="ARBA00022741"/>
    </source>
</evidence>